<dbReference type="AlphaFoldDB" id="A0AA40KC92"/>
<evidence type="ECO:0000313" key="2">
    <source>
        <dbReference type="EMBL" id="KAK0753898.1"/>
    </source>
</evidence>
<dbReference type="EMBL" id="JAUKUD010000001">
    <property type="protein sequence ID" value="KAK0753898.1"/>
    <property type="molecule type" value="Genomic_DNA"/>
</dbReference>
<name>A0AA40KC92_9PEZI</name>
<evidence type="ECO:0000256" key="1">
    <source>
        <dbReference type="SAM" id="MobiDB-lite"/>
    </source>
</evidence>
<gene>
    <name evidence="2" type="ORF">B0T18DRAFT_24762</name>
</gene>
<comment type="caution">
    <text evidence="2">The sequence shown here is derived from an EMBL/GenBank/DDBJ whole genome shotgun (WGS) entry which is preliminary data.</text>
</comment>
<feature type="compositionally biased region" description="Polar residues" evidence="1">
    <location>
        <begin position="118"/>
        <end position="127"/>
    </location>
</feature>
<reference evidence="2" key="1">
    <citation type="submission" date="2023-06" db="EMBL/GenBank/DDBJ databases">
        <title>Genome-scale phylogeny and comparative genomics of the fungal order Sordariales.</title>
        <authorList>
            <consortium name="Lawrence Berkeley National Laboratory"/>
            <person name="Hensen N."/>
            <person name="Bonometti L."/>
            <person name="Westerberg I."/>
            <person name="Brannstrom I.O."/>
            <person name="Guillou S."/>
            <person name="Cros-Aarteil S."/>
            <person name="Calhoun S."/>
            <person name="Haridas S."/>
            <person name="Kuo A."/>
            <person name="Mondo S."/>
            <person name="Pangilinan J."/>
            <person name="Riley R."/>
            <person name="LaButti K."/>
            <person name="Andreopoulos B."/>
            <person name="Lipzen A."/>
            <person name="Chen C."/>
            <person name="Yanf M."/>
            <person name="Daum C."/>
            <person name="Ng V."/>
            <person name="Clum A."/>
            <person name="Steindorff A."/>
            <person name="Ohm R."/>
            <person name="Martin F."/>
            <person name="Silar P."/>
            <person name="Natvig D."/>
            <person name="Lalanne C."/>
            <person name="Gautier V."/>
            <person name="Ament-velasquez S.L."/>
            <person name="Kruys A."/>
            <person name="Hutchinson M.I."/>
            <person name="Powell A.J."/>
            <person name="Barry K."/>
            <person name="Miller A.N."/>
            <person name="Grigoriev I.V."/>
            <person name="Debuchy R."/>
            <person name="Gladieux P."/>
            <person name="Thoren M.H."/>
            <person name="Johannesson H."/>
        </authorList>
    </citation>
    <scope>NUCLEOTIDE SEQUENCE</scope>
    <source>
        <strain evidence="2">SMH3187-1</strain>
    </source>
</reference>
<keyword evidence="3" id="KW-1185">Reference proteome</keyword>
<evidence type="ECO:0000313" key="3">
    <source>
        <dbReference type="Proteomes" id="UP001172155"/>
    </source>
</evidence>
<protein>
    <submittedName>
        <fullName evidence="2">Uncharacterized protein</fullName>
    </submittedName>
</protein>
<proteinExistence type="predicted"/>
<feature type="region of interest" description="Disordered" evidence="1">
    <location>
        <begin position="110"/>
        <end position="138"/>
    </location>
</feature>
<organism evidence="2 3">
    <name type="scientific">Schizothecium vesticola</name>
    <dbReference type="NCBI Taxonomy" id="314040"/>
    <lineage>
        <taxon>Eukaryota</taxon>
        <taxon>Fungi</taxon>
        <taxon>Dikarya</taxon>
        <taxon>Ascomycota</taxon>
        <taxon>Pezizomycotina</taxon>
        <taxon>Sordariomycetes</taxon>
        <taxon>Sordariomycetidae</taxon>
        <taxon>Sordariales</taxon>
        <taxon>Schizotheciaceae</taxon>
        <taxon>Schizothecium</taxon>
    </lineage>
</organism>
<accession>A0AA40KC92</accession>
<sequence length="200" mass="22119">MYIVRRVCTSDILRTLDLKSCTMLSIYFAVDGSVNRRPSTRSIVVPIVPVGLAALQSWAPIERCLRHSTHLLSHHPALHRFARSMMELLEAAVGAWQSFLAPTQDLSSRSLNRPLPRTVSSGNSRKASRSETISRTRDATCYRNNPACSPRIRHTLVGGVFRSTLSSSVIPAMSRKRPPARGAVIWVGARGLSHQSRAVH</sequence>
<dbReference type="Proteomes" id="UP001172155">
    <property type="component" value="Unassembled WGS sequence"/>
</dbReference>
<feature type="compositionally biased region" description="Basic and acidic residues" evidence="1">
    <location>
        <begin position="128"/>
        <end position="138"/>
    </location>
</feature>